<evidence type="ECO:0000256" key="8">
    <source>
        <dbReference type="ARBA" id="ARBA00022989"/>
    </source>
</evidence>
<dbReference type="Gene3D" id="6.10.340.10">
    <property type="match status" value="1"/>
</dbReference>
<dbReference type="EMBL" id="PYGA01000015">
    <property type="protein sequence ID" value="PSK95369.1"/>
    <property type="molecule type" value="Genomic_DNA"/>
</dbReference>
<evidence type="ECO:0000256" key="4">
    <source>
        <dbReference type="ARBA" id="ARBA00022553"/>
    </source>
</evidence>
<dbReference type="SUPFAM" id="SSF55874">
    <property type="entry name" value="ATPase domain of HSP90 chaperone/DNA topoisomerase II/histidine kinase"/>
    <property type="match status" value="1"/>
</dbReference>
<dbReference type="InterPro" id="IPR036890">
    <property type="entry name" value="HATPase_C_sf"/>
</dbReference>
<evidence type="ECO:0000256" key="7">
    <source>
        <dbReference type="ARBA" id="ARBA00022777"/>
    </source>
</evidence>
<dbReference type="GO" id="GO:0000160">
    <property type="term" value="P:phosphorelay signal transduction system"/>
    <property type="evidence" value="ECO:0007669"/>
    <property type="project" value="UniProtKB-KW"/>
</dbReference>
<dbReference type="InterPro" id="IPR003660">
    <property type="entry name" value="HAMP_dom"/>
</dbReference>
<evidence type="ECO:0000256" key="2">
    <source>
        <dbReference type="ARBA" id="ARBA00004370"/>
    </source>
</evidence>
<keyword evidence="5" id="KW-0808">Transferase</keyword>
<name>A0A2P8DDU8_9ACTN</name>
<feature type="compositionally biased region" description="Basic and acidic residues" evidence="10">
    <location>
        <begin position="740"/>
        <end position="750"/>
    </location>
</feature>
<proteinExistence type="predicted"/>
<gene>
    <name evidence="13" type="ORF">CLV63_11529</name>
</gene>
<keyword evidence="11" id="KW-0472">Membrane</keyword>
<dbReference type="RefSeq" id="WP_170134281.1">
    <property type="nucleotide sequence ID" value="NZ_PYGA01000015.1"/>
</dbReference>
<evidence type="ECO:0000259" key="12">
    <source>
        <dbReference type="PROSITE" id="PS50885"/>
    </source>
</evidence>
<organism evidence="13 14">
    <name type="scientific">Murinocardiopsis flavida</name>
    <dbReference type="NCBI Taxonomy" id="645275"/>
    <lineage>
        <taxon>Bacteria</taxon>
        <taxon>Bacillati</taxon>
        <taxon>Actinomycetota</taxon>
        <taxon>Actinomycetes</taxon>
        <taxon>Streptosporangiales</taxon>
        <taxon>Nocardiopsidaceae</taxon>
        <taxon>Murinocardiopsis</taxon>
    </lineage>
</organism>
<evidence type="ECO:0000313" key="13">
    <source>
        <dbReference type="EMBL" id="PSK95369.1"/>
    </source>
</evidence>
<feature type="region of interest" description="Disordered" evidence="10">
    <location>
        <begin position="263"/>
        <end position="284"/>
    </location>
</feature>
<keyword evidence="14" id="KW-1185">Reference proteome</keyword>
<feature type="compositionally biased region" description="Basic and acidic residues" evidence="10">
    <location>
        <begin position="263"/>
        <end position="272"/>
    </location>
</feature>
<feature type="region of interest" description="Disordered" evidence="10">
    <location>
        <begin position="647"/>
        <end position="826"/>
    </location>
</feature>
<keyword evidence="8 11" id="KW-1133">Transmembrane helix</keyword>
<dbReference type="Pfam" id="PF02518">
    <property type="entry name" value="HATPase_c"/>
    <property type="match status" value="1"/>
</dbReference>
<comment type="caution">
    <text evidence="13">The sequence shown here is derived from an EMBL/GenBank/DDBJ whole genome shotgun (WGS) entry which is preliminary data.</text>
</comment>
<sequence length="826" mass="88693">MQAAKQRREISIKSRLRRLVLVPTAALVAMWLGISGSLGYNAVMEYALASITEDLLTPSAVSLTDIMDERSATIAYLEEPGEQRDSVARARDSADTSMQTFLGEFESLAPYAPDNVAKRLADFRQRFEGIAEIRADVDSGDAGRADVLAYYNGLIGSGTKLFDEQGQSVTDTSVMEPGMRAVTMFRAVDLLARADAQLARGLAAGELTSADHDEFTRLVGAYQSALSSVRGTLAPAQDRRLEALLTGDRYAGLTDLEERVIEDGAGTERDPATGETTETRSMPAEPREWRAAFAPVKDELTEIGAAQALHSGAEQRVVANQAIMMAAAGSIGVALVSALAFMFALRSSRSLVERLHTLRDETQELADHRLPDIVERLGRSEHVDVAAEVPEVTQGSDEIGEVARSFNAAQRTAVAAAVRQAELRDGVNKVFLNIAHRSHTLVHRQLSLLDKLEKEQEKPEQLTELFKLDHLATRSRRNAENLLILGGETPGRTWHRPMPLVDVLRGAISESGDYTRVKRQQMAQVSLRGSAVADVIHLVAELVDNATMFSPPHTQVHLRSEQVPNGVSVEIEDRGLGMTEADFEAANALLANPPEFDVMRLHQKMRLGLFVVSRLAQRLDIKVRLRSSPYGGVQAIALLPLTLIDAGSPPPAPQGDADTGGDEAAADDPRPRFGGEDGTGPAVPSAVGPAVGDMLAADAEPAGQDLNGDDQGDAAPRPPAPPEPAPADPPDAADGPPPRPEADTLPDGRPKLPKRTPQSHLAPQLFEDGAAAAVAAPLEGTDRSQRLRRNMSAFQEGTQMGRRDGRKRLGRPGADLGATEPTGREG</sequence>
<protein>
    <recommendedName>
        <fullName evidence="3">histidine kinase</fullName>
        <ecNumber evidence="3">2.7.13.3</ecNumber>
    </recommendedName>
</protein>
<dbReference type="Gene3D" id="3.30.565.10">
    <property type="entry name" value="Histidine kinase-like ATPase, C-terminal domain"/>
    <property type="match status" value="1"/>
</dbReference>
<evidence type="ECO:0000256" key="6">
    <source>
        <dbReference type="ARBA" id="ARBA00022692"/>
    </source>
</evidence>
<feature type="transmembrane region" description="Helical" evidence="11">
    <location>
        <begin position="20"/>
        <end position="40"/>
    </location>
</feature>
<dbReference type="InterPro" id="IPR003594">
    <property type="entry name" value="HATPase_dom"/>
</dbReference>
<dbReference type="EC" id="2.7.13.3" evidence="3"/>
<dbReference type="AlphaFoldDB" id="A0A2P8DDU8"/>
<keyword evidence="4" id="KW-0597">Phosphoprotein</keyword>
<evidence type="ECO:0000256" key="9">
    <source>
        <dbReference type="ARBA" id="ARBA00023012"/>
    </source>
</evidence>
<evidence type="ECO:0000256" key="3">
    <source>
        <dbReference type="ARBA" id="ARBA00012438"/>
    </source>
</evidence>
<dbReference type="PANTHER" id="PTHR45436">
    <property type="entry name" value="SENSOR HISTIDINE KINASE YKOH"/>
    <property type="match status" value="1"/>
</dbReference>
<dbReference type="PANTHER" id="PTHR45436:SF5">
    <property type="entry name" value="SENSOR HISTIDINE KINASE TRCS"/>
    <property type="match status" value="1"/>
</dbReference>
<keyword evidence="9" id="KW-0902">Two-component regulatory system</keyword>
<comment type="catalytic activity">
    <reaction evidence="1">
        <text>ATP + protein L-histidine = ADP + protein N-phospho-L-histidine.</text>
        <dbReference type="EC" id="2.7.13.3"/>
    </reaction>
</comment>
<keyword evidence="6 11" id="KW-0812">Transmembrane</keyword>
<evidence type="ECO:0000313" key="14">
    <source>
        <dbReference type="Proteomes" id="UP000240542"/>
    </source>
</evidence>
<dbReference type="GO" id="GO:0004673">
    <property type="term" value="F:protein histidine kinase activity"/>
    <property type="evidence" value="ECO:0007669"/>
    <property type="project" value="UniProtKB-EC"/>
</dbReference>
<evidence type="ECO:0000256" key="1">
    <source>
        <dbReference type="ARBA" id="ARBA00000085"/>
    </source>
</evidence>
<dbReference type="InterPro" id="IPR050428">
    <property type="entry name" value="TCS_sensor_his_kinase"/>
</dbReference>
<keyword evidence="7 13" id="KW-0418">Kinase</keyword>
<dbReference type="Pfam" id="PF08376">
    <property type="entry name" value="NIT"/>
    <property type="match status" value="1"/>
</dbReference>
<dbReference type="SMART" id="SM00304">
    <property type="entry name" value="HAMP"/>
    <property type="match status" value="2"/>
</dbReference>
<feature type="compositionally biased region" description="Pro residues" evidence="10">
    <location>
        <begin position="716"/>
        <end position="739"/>
    </location>
</feature>
<feature type="domain" description="HAMP" evidence="12">
    <location>
        <begin position="349"/>
        <end position="418"/>
    </location>
</feature>
<comment type="subcellular location">
    <subcellularLocation>
        <location evidence="2">Membrane</location>
    </subcellularLocation>
</comment>
<evidence type="ECO:0000256" key="11">
    <source>
        <dbReference type="SAM" id="Phobius"/>
    </source>
</evidence>
<accession>A0A2P8DDU8</accession>
<evidence type="ECO:0000256" key="5">
    <source>
        <dbReference type="ARBA" id="ARBA00022679"/>
    </source>
</evidence>
<dbReference type="GO" id="GO:0005886">
    <property type="term" value="C:plasma membrane"/>
    <property type="evidence" value="ECO:0007669"/>
    <property type="project" value="TreeGrafter"/>
</dbReference>
<evidence type="ECO:0000256" key="10">
    <source>
        <dbReference type="SAM" id="MobiDB-lite"/>
    </source>
</evidence>
<dbReference type="PROSITE" id="PS50885">
    <property type="entry name" value="HAMP"/>
    <property type="match status" value="1"/>
</dbReference>
<dbReference type="Proteomes" id="UP000240542">
    <property type="component" value="Unassembled WGS sequence"/>
</dbReference>
<reference evidence="13 14" key="1">
    <citation type="submission" date="2018-03" db="EMBL/GenBank/DDBJ databases">
        <title>Genomic Encyclopedia of Archaeal and Bacterial Type Strains, Phase II (KMG-II): from individual species to whole genera.</title>
        <authorList>
            <person name="Goeker M."/>
        </authorList>
    </citation>
    <scope>NUCLEOTIDE SEQUENCE [LARGE SCALE GENOMIC DNA]</scope>
    <source>
        <strain evidence="13 14">DSM 45312</strain>
    </source>
</reference>
<dbReference type="InterPro" id="IPR013587">
    <property type="entry name" value="Nitrate/nitrite_sensing"/>
</dbReference>